<dbReference type="RefSeq" id="WP_166678689.1">
    <property type="nucleotide sequence ID" value="NZ_SOCE01000001.1"/>
</dbReference>
<sequence>MQFTSQFVPWRTAVGATIVSVLALGLAGLAHSDNNVHTTDVGTYTNHAAPPNSTSP</sequence>
<protein>
    <submittedName>
        <fullName evidence="2">Uncharacterized protein</fullName>
    </submittedName>
</protein>
<name>A0A4R7THJ0_9ACTN</name>
<evidence type="ECO:0000313" key="2">
    <source>
        <dbReference type="EMBL" id="TDU91781.1"/>
    </source>
</evidence>
<proteinExistence type="predicted"/>
<accession>A0A4R7THJ0</accession>
<evidence type="ECO:0000256" key="1">
    <source>
        <dbReference type="SAM" id="MobiDB-lite"/>
    </source>
</evidence>
<dbReference type="Proteomes" id="UP000295151">
    <property type="component" value="Unassembled WGS sequence"/>
</dbReference>
<comment type="caution">
    <text evidence="2">The sequence shown here is derived from an EMBL/GenBank/DDBJ whole genome shotgun (WGS) entry which is preliminary data.</text>
</comment>
<feature type="region of interest" description="Disordered" evidence="1">
    <location>
        <begin position="37"/>
        <end position="56"/>
    </location>
</feature>
<dbReference type="EMBL" id="SOCE01000001">
    <property type="protein sequence ID" value="TDU91781.1"/>
    <property type="molecule type" value="Genomic_DNA"/>
</dbReference>
<keyword evidence="3" id="KW-1185">Reference proteome</keyword>
<dbReference type="AlphaFoldDB" id="A0A4R7THJ0"/>
<evidence type="ECO:0000313" key="3">
    <source>
        <dbReference type="Proteomes" id="UP000295151"/>
    </source>
</evidence>
<organism evidence="2 3">
    <name type="scientific">Kribbella voronezhensis</name>
    <dbReference type="NCBI Taxonomy" id="2512212"/>
    <lineage>
        <taxon>Bacteria</taxon>
        <taxon>Bacillati</taxon>
        <taxon>Actinomycetota</taxon>
        <taxon>Actinomycetes</taxon>
        <taxon>Propionibacteriales</taxon>
        <taxon>Kribbellaceae</taxon>
        <taxon>Kribbella</taxon>
    </lineage>
</organism>
<reference evidence="2 3" key="1">
    <citation type="submission" date="2019-03" db="EMBL/GenBank/DDBJ databases">
        <title>Genomic Encyclopedia of Type Strains, Phase III (KMG-III): the genomes of soil and plant-associated and newly described type strains.</title>
        <authorList>
            <person name="Whitman W."/>
        </authorList>
    </citation>
    <scope>NUCLEOTIDE SEQUENCE [LARGE SCALE GENOMIC DNA]</scope>
    <source>
        <strain evidence="2 3">VKM Ac-2575</strain>
    </source>
</reference>
<gene>
    <name evidence="2" type="ORF">EV138_5394</name>
</gene>